<evidence type="ECO:0000256" key="3">
    <source>
        <dbReference type="ARBA" id="ARBA00022884"/>
    </source>
</evidence>
<comment type="function">
    <text evidence="5">Key component of the ribosome quality control system (RQC), a ribosome-associated complex that mediates the extraction of incompletely synthesized nascent chains from stalled ribosomes and their subsequent degradation. RqcH recruits Ala-charged tRNA, and with RqcP directs the elongation of stalled nascent chains on 50S ribosomal subunits, leading to non-templated C-terminal alanine extensions (Ala tail). The Ala tail promotes nascent chain degradation. May add between 1 and at least 8 Ala residues. Binds to stalled 50S ribosomal subunits.</text>
</comment>
<comment type="similarity">
    <text evidence="5">Belongs to the NEMF family.</text>
</comment>
<comment type="caution">
    <text evidence="7">The sequence shown here is derived from an EMBL/GenBank/DDBJ whole genome shotgun (WGS) entry which is preliminary data.</text>
</comment>
<proteinExistence type="inferred from homology"/>
<dbReference type="InterPro" id="IPR051608">
    <property type="entry name" value="RQC_Subunit_NEMF"/>
</dbReference>
<evidence type="ECO:0000256" key="4">
    <source>
        <dbReference type="ARBA" id="ARBA00022917"/>
    </source>
</evidence>
<dbReference type="GO" id="GO:1990112">
    <property type="term" value="C:RQC complex"/>
    <property type="evidence" value="ECO:0007669"/>
    <property type="project" value="TreeGrafter"/>
</dbReference>
<dbReference type="PANTHER" id="PTHR15239:SF6">
    <property type="entry name" value="RIBOSOME QUALITY CONTROL COMPLEX SUBUNIT NEMF"/>
    <property type="match status" value="1"/>
</dbReference>
<evidence type="ECO:0000313" key="9">
    <source>
        <dbReference type="Proteomes" id="UP000266376"/>
    </source>
</evidence>
<evidence type="ECO:0000313" key="8">
    <source>
        <dbReference type="EMBL" id="RHN14196.1"/>
    </source>
</evidence>
<dbReference type="Gene3D" id="1.10.8.50">
    <property type="match status" value="1"/>
</dbReference>
<keyword evidence="3 5" id="KW-0694">RNA-binding</keyword>
<accession>A0A395XMM4</accession>
<dbReference type="EMBL" id="QSAJ01000013">
    <property type="protein sequence ID" value="RGW53987.1"/>
    <property type="molecule type" value="Genomic_DNA"/>
</dbReference>
<keyword evidence="4 5" id="KW-0648">Protein biosynthesis</keyword>
<dbReference type="GO" id="GO:0072344">
    <property type="term" value="P:rescue of stalled ribosome"/>
    <property type="evidence" value="ECO:0007669"/>
    <property type="project" value="UniProtKB-UniRule"/>
</dbReference>
<evidence type="ECO:0000256" key="1">
    <source>
        <dbReference type="ARBA" id="ARBA00022555"/>
    </source>
</evidence>
<dbReference type="InterPro" id="IPR008532">
    <property type="entry name" value="NFACT_RNA-bd"/>
</dbReference>
<evidence type="ECO:0000256" key="5">
    <source>
        <dbReference type="HAMAP-Rule" id="MF_00844"/>
    </source>
</evidence>
<dbReference type="GO" id="GO:0019843">
    <property type="term" value="F:rRNA binding"/>
    <property type="evidence" value="ECO:0007669"/>
    <property type="project" value="UniProtKB-UniRule"/>
</dbReference>
<dbReference type="AlphaFoldDB" id="A0A395XMM4"/>
<dbReference type="Proteomes" id="UP000285652">
    <property type="component" value="Unassembled WGS sequence"/>
</dbReference>
<dbReference type="InterPro" id="IPR043682">
    <property type="entry name" value="RqcH_bacterial"/>
</dbReference>
<evidence type="ECO:0000313" key="7">
    <source>
        <dbReference type="EMBL" id="RGW53987.1"/>
    </source>
</evidence>
<organism evidence="7 9">
    <name type="scientific">Dorea formicigenerans</name>
    <dbReference type="NCBI Taxonomy" id="39486"/>
    <lineage>
        <taxon>Bacteria</taxon>
        <taxon>Bacillati</taxon>
        <taxon>Bacillota</taxon>
        <taxon>Clostridia</taxon>
        <taxon>Lachnospirales</taxon>
        <taxon>Lachnospiraceae</taxon>
        <taxon>Dorea</taxon>
    </lineage>
</organism>
<keyword evidence="2 5" id="KW-0699">rRNA-binding</keyword>
<sequence>MAFDGTTIAAVRKELSDSILGGRIYKIAQPEPDELLITIKTPEGQRKLYISASASLPLIYLTDENKPSPMTAPGFCMLLRKYVGNGRITAISQPGLERILFFDIEHLNELGDLCRKRLIVEIMGKHSNIIFCDDKDKILDSIKHVSAQMSSVREVLPGRTYFIPDTMSKLDPLTVSFKNFVLALRKKPAALGKAIYTSFTGISPVVAEHIVSESGLDTDIPASDISEDMLIHLYRQFSYYIEDLKEGNFHPVIYYSNEVPKEFTAIPFSHYGNYRAECFDSISRVLRTYYATRNTVTRIRQKSADLRHVVQTNLERARKKYDLQSKQLQGTEGREKYKVYGELINTYGYNLDPEAKSLTCLNYYTNEDITIPLDPQKTPQENAQKYFAKYNKQKRTFEALSELIQETADEIRYLESVSNSLDIALSEADLGQIKEELTASGYVRRKFTKKKVKLTNKPMHYISSDGYDIYVGKNNIQNDELTFSFANGGDWWFHAKGAPGSHVIVKTNGDELPDRTFEEAGRLAAYYSKNRGSDKVEIDYIEKKHVKKPNGAKPGFVVYYTNYSLVIDSDISNIKVVQD</sequence>
<evidence type="ECO:0000313" key="10">
    <source>
        <dbReference type="Proteomes" id="UP000285652"/>
    </source>
</evidence>
<feature type="domain" description="NFACT RNA-binding" evidence="6">
    <location>
        <begin position="457"/>
        <end position="551"/>
    </location>
</feature>
<evidence type="ECO:0000259" key="6">
    <source>
        <dbReference type="Pfam" id="PF05670"/>
    </source>
</evidence>
<evidence type="ECO:0000256" key="2">
    <source>
        <dbReference type="ARBA" id="ARBA00022730"/>
    </source>
</evidence>
<dbReference type="Proteomes" id="UP000266376">
    <property type="component" value="Unassembled WGS sequence"/>
</dbReference>
<dbReference type="PANTHER" id="PTHR15239">
    <property type="entry name" value="NUCLEAR EXPORT MEDIATOR FACTOR NEMF"/>
    <property type="match status" value="1"/>
</dbReference>
<name>A0A395XMM4_9FIRM</name>
<dbReference type="GO" id="GO:0000049">
    <property type="term" value="F:tRNA binding"/>
    <property type="evidence" value="ECO:0007669"/>
    <property type="project" value="UniProtKB-UniRule"/>
</dbReference>
<comment type="subunit">
    <text evidence="5">Associates with stalled 50S ribosomal subunits. Binds to RqcP.</text>
</comment>
<dbReference type="Pfam" id="PF05833">
    <property type="entry name" value="NFACT_N"/>
    <property type="match status" value="1"/>
</dbReference>
<gene>
    <name evidence="5" type="primary">rqcH</name>
    <name evidence="7" type="ORF">DWV67_07020</name>
    <name evidence="8" type="ORF">DWZ24_12835</name>
</gene>
<dbReference type="FunFam" id="2.30.310.10:FF:000004">
    <property type="entry name" value="Fibronectin-binding protein A"/>
    <property type="match status" value="1"/>
</dbReference>
<reference evidence="9 10" key="1">
    <citation type="submission" date="2018-08" db="EMBL/GenBank/DDBJ databases">
        <title>A genome reference for cultivated species of the human gut microbiota.</title>
        <authorList>
            <person name="Zou Y."/>
            <person name="Xue W."/>
            <person name="Luo G."/>
        </authorList>
    </citation>
    <scope>NUCLEOTIDE SEQUENCE [LARGE SCALE GENOMIC DNA]</scope>
    <source>
        <strain evidence="7 9">AF12-11</strain>
        <strain evidence="8 10">AF31-13BH</strain>
    </source>
</reference>
<dbReference type="GO" id="GO:0043023">
    <property type="term" value="F:ribosomal large subunit binding"/>
    <property type="evidence" value="ECO:0007669"/>
    <property type="project" value="UniProtKB-UniRule"/>
</dbReference>
<dbReference type="EMBL" id="QRQQ01000013">
    <property type="protein sequence ID" value="RHN14196.1"/>
    <property type="molecule type" value="Genomic_DNA"/>
</dbReference>
<dbReference type="HAMAP" id="MF_00844_B">
    <property type="entry name" value="RqcH_B"/>
    <property type="match status" value="1"/>
</dbReference>
<keyword evidence="1 5" id="KW-0820">tRNA-binding</keyword>
<dbReference type="RefSeq" id="WP_118447884.1">
    <property type="nucleotide sequence ID" value="NZ_AP031430.1"/>
</dbReference>
<dbReference type="Gene3D" id="2.30.310.10">
    <property type="entry name" value="ibrinogen binding protein from staphylococcus aureus domain"/>
    <property type="match status" value="1"/>
</dbReference>
<protein>
    <recommendedName>
        <fullName evidence="5">Rqc2 homolog RqcH</fullName>
        <shortName evidence="5">RqcH</shortName>
    </recommendedName>
</protein>
<dbReference type="Pfam" id="PF05670">
    <property type="entry name" value="NFACT-R_1"/>
    <property type="match status" value="1"/>
</dbReference>